<dbReference type="OrthoDB" id="9805202at2"/>
<evidence type="ECO:0000256" key="4">
    <source>
        <dbReference type="ARBA" id="ARBA00022729"/>
    </source>
</evidence>
<keyword evidence="5" id="KW-0574">Periplasm</keyword>
<dbReference type="GO" id="GO:0004130">
    <property type="term" value="F:cytochrome-c peroxidase activity"/>
    <property type="evidence" value="ECO:0007669"/>
    <property type="project" value="TreeGrafter"/>
</dbReference>
<keyword evidence="7 9" id="KW-0408">Iron</keyword>
<dbReference type="InterPro" id="IPR051395">
    <property type="entry name" value="Cytochrome_c_Peroxidase/MauG"/>
</dbReference>
<evidence type="ECO:0000256" key="2">
    <source>
        <dbReference type="ARBA" id="ARBA00022617"/>
    </source>
</evidence>
<name>A0A6N6RD74_9FLAO</name>
<keyword evidence="3 9" id="KW-0479">Metal-binding</keyword>
<evidence type="ECO:0000256" key="8">
    <source>
        <dbReference type="PIRSR" id="PIRSR000294-1"/>
    </source>
</evidence>
<feature type="binding site" description="axial binding residue" evidence="9">
    <location>
        <position position="84"/>
    </location>
    <ligand>
        <name>heme c</name>
        <dbReference type="ChEBI" id="CHEBI:61717"/>
        <label>1</label>
    </ligand>
    <ligandPart>
        <name>Fe</name>
        <dbReference type="ChEBI" id="CHEBI:18248"/>
    </ligandPart>
</feature>
<keyword evidence="4" id="KW-0732">Signal</keyword>
<evidence type="ECO:0000256" key="3">
    <source>
        <dbReference type="ARBA" id="ARBA00022723"/>
    </source>
</evidence>
<dbReference type="PROSITE" id="PS51007">
    <property type="entry name" value="CYTC"/>
    <property type="match status" value="1"/>
</dbReference>
<comment type="PTM">
    <text evidence="8">Binds 2 heme groups per subunit.</text>
</comment>
<keyword evidence="2 8" id="KW-0349">Heme</keyword>
<dbReference type="GO" id="GO:0042597">
    <property type="term" value="C:periplasmic space"/>
    <property type="evidence" value="ECO:0007669"/>
    <property type="project" value="UniProtKB-SubCell"/>
</dbReference>
<evidence type="ECO:0000256" key="9">
    <source>
        <dbReference type="PIRSR" id="PIRSR000294-2"/>
    </source>
</evidence>
<keyword evidence="11" id="KW-0575">Peroxidase</keyword>
<protein>
    <submittedName>
        <fullName evidence="11">Cytochrome-c peroxidase</fullName>
    </submittedName>
</protein>
<feature type="binding site" description="covalent" evidence="8">
    <location>
        <position position="83"/>
    </location>
    <ligand>
        <name>heme c</name>
        <dbReference type="ChEBI" id="CHEBI:61717"/>
        <label>1</label>
    </ligand>
</feature>
<dbReference type="GO" id="GO:0046872">
    <property type="term" value="F:metal ion binding"/>
    <property type="evidence" value="ECO:0007669"/>
    <property type="project" value="UniProtKB-KW"/>
</dbReference>
<dbReference type="AlphaFoldDB" id="A0A6N6RD74"/>
<feature type="binding site" description="covalent" evidence="8">
    <location>
        <position position="225"/>
    </location>
    <ligand>
        <name>heme c</name>
        <dbReference type="ChEBI" id="CHEBI:61717"/>
        <label>2</label>
    </ligand>
</feature>
<dbReference type="InterPro" id="IPR004852">
    <property type="entry name" value="Di-haem_cyt_c_peroxidsae"/>
</dbReference>
<evidence type="ECO:0000256" key="6">
    <source>
        <dbReference type="ARBA" id="ARBA00023002"/>
    </source>
</evidence>
<dbReference type="Proteomes" id="UP000468650">
    <property type="component" value="Unassembled WGS sequence"/>
</dbReference>
<evidence type="ECO:0000256" key="7">
    <source>
        <dbReference type="ARBA" id="ARBA00023004"/>
    </source>
</evidence>
<dbReference type="PIRSF" id="PIRSF000294">
    <property type="entry name" value="Cytochrome-c_peroxidase"/>
    <property type="match status" value="1"/>
</dbReference>
<dbReference type="Pfam" id="PF03150">
    <property type="entry name" value="CCP_MauG"/>
    <property type="match status" value="1"/>
</dbReference>
<evidence type="ECO:0000256" key="1">
    <source>
        <dbReference type="ARBA" id="ARBA00004418"/>
    </source>
</evidence>
<keyword evidence="6" id="KW-0560">Oxidoreductase</keyword>
<feature type="binding site" description="covalent" evidence="8">
    <location>
        <position position="228"/>
    </location>
    <ligand>
        <name>heme c</name>
        <dbReference type="ChEBI" id="CHEBI:61717"/>
        <label>2</label>
    </ligand>
</feature>
<comment type="subcellular location">
    <subcellularLocation>
        <location evidence="1">Periplasm</location>
    </subcellularLocation>
</comment>
<dbReference type="GO" id="GO:0009055">
    <property type="term" value="F:electron transfer activity"/>
    <property type="evidence" value="ECO:0007669"/>
    <property type="project" value="InterPro"/>
</dbReference>
<dbReference type="EMBL" id="WBVO01000013">
    <property type="protein sequence ID" value="KAB2806815.1"/>
    <property type="molecule type" value="Genomic_DNA"/>
</dbReference>
<evidence type="ECO:0000313" key="11">
    <source>
        <dbReference type="EMBL" id="KAB2806815.1"/>
    </source>
</evidence>
<comment type="cofactor">
    <cofactor evidence="8">
        <name>heme</name>
        <dbReference type="ChEBI" id="CHEBI:30413"/>
    </cofactor>
    <text evidence="8">Binds 2 heme groups.</text>
</comment>
<dbReference type="InterPro" id="IPR036909">
    <property type="entry name" value="Cyt_c-like_dom_sf"/>
</dbReference>
<reference evidence="11 12" key="1">
    <citation type="submission" date="2019-09" db="EMBL/GenBank/DDBJ databases">
        <title>Genomes of family Cryomorphaceae.</title>
        <authorList>
            <person name="Bowman J.P."/>
        </authorList>
    </citation>
    <scope>NUCLEOTIDE SEQUENCE [LARGE SCALE GENOMIC DNA]</scope>
    <source>
        <strain evidence="11 12">LMG 25704</strain>
    </source>
</reference>
<feature type="binding site" description="covalent" evidence="8">
    <location>
        <position position="80"/>
    </location>
    <ligand>
        <name>heme c</name>
        <dbReference type="ChEBI" id="CHEBI:61717"/>
        <label>1</label>
    </ligand>
</feature>
<keyword evidence="12" id="KW-1185">Reference proteome</keyword>
<dbReference type="PANTHER" id="PTHR30600">
    <property type="entry name" value="CYTOCHROME C PEROXIDASE-RELATED"/>
    <property type="match status" value="1"/>
</dbReference>
<feature type="domain" description="Cytochrome c" evidence="10">
    <location>
        <begin position="209"/>
        <end position="343"/>
    </location>
</feature>
<evidence type="ECO:0000256" key="5">
    <source>
        <dbReference type="ARBA" id="ARBA00022764"/>
    </source>
</evidence>
<dbReference type="GO" id="GO:0020037">
    <property type="term" value="F:heme binding"/>
    <property type="evidence" value="ECO:0007669"/>
    <property type="project" value="InterPro"/>
</dbReference>
<dbReference type="InterPro" id="IPR026259">
    <property type="entry name" value="MauG/Cytc_peroxidase"/>
</dbReference>
<feature type="binding site" description="axial binding residue" evidence="9">
    <location>
        <position position="229"/>
    </location>
    <ligand>
        <name>heme c</name>
        <dbReference type="ChEBI" id="CHEBI:61717"/>
        <label>2</label>
    </ligand>
    <ligandPart>
        <name>Fe</name>
        <dbReference type="ChEBI" id="CHEBI:18248"/>
    </ligandPart>
</feature>
<accession>A0A6N6RD74</accession>
<organism evidence="11 12">
    <name type="scientific">Phaeocystidibacter luteus</name>
    <dbReference type="NCBI Taxonomy" id="911197"/>
    <lineage>
        <taxon>Bacteria</taxon>
        <taxon>Pseudomonadati</taxon>
        <taxon>Bacteroidota</taxon>
        <taxon>Flavobacteriia</taxon>
        <taxon>Flavobacteriales</taxon>
        <taxon>Phaeocystidibacteraceae</taxon>
        <taxon>Phaeocystidibacter</taxon>
    </lineage>
</organism>
<dbReference type="Gene3D" id="1.10.760.10">
    <property type="entry name" value="Cytochrome c-like domain"/>
    <property type="match status" value="2"/>
</dbReference>
<proteinExistence type="predicted"/>
<evidence type="ECO:0000313" key="12">
    <source>
        <dbReference type="Proteomes" id="UP000468650"/>
    </source>
</evidence>
<comment type="caution">
    <text evidence="11">The sequence shown here is derived from an EMBL/GenBank/DDBJ whole genome shotgun (WGS) entry which is preliminary data.</text>
</comment>
<dbReference type="SUPFAM" id="SSF46626">
    <property type="entry name" value="Cytochrome c"/>
    <property type="match status" value="2"/>
</dbReference>
<gene>
    <name evidence="11" type="ORF">F8C67_13180</name>
</gene>
<evidence type="ECO:0000259" key="10">
    <source>
        <dbReference type="PROSITE" id="PS51007"/>
    </source>
</evidence>
<sequence>MVKKSVIIIGILGTGLWACQPDRFEEQPVGPDVTYITFPTPDNFPEPILPADNPLTEEGVKLGRHLFYEPRLSGDNSLACAGCHIQDQGFADFTPTSEGIDGISGTKNSMAIFNLAWQDNFFWDGRRQSLEAQAFDPVVDPIEMHSTWPEALDKLRGDSLYQKLFEEAFGANSITQDNATKAIAQFERTMISANSKFDQWQRGEYQFTPDEAEGYNIFNSEIGDCFHCHGDLNTGNQFGAFGALQFSNNGLDSVLEPGSGREAVTGDSLDRAKFKIPSLRNVEYTFPYMHDGRFQNLFEVIEFYNMGGHVTYTIDPNMKAAGEGQNWSQTQKDQLLAFLRTLSDPDFVTDTAFSDPF</sequence>
<dbReference type="InterPro" id="IPR009056">
    <property type="entry name" value="Cyt_c-like_dom"/>
</dbReference>